<dbReference type="InterPro" id="IPR008995">
    <property type="entry name" value="Mo/tungstate-bd_C_term_dom"/>
</dbReference>
<dbReference type="InterPro" id="IPR013611">
    <property type="entry name" value="Transp-assoc_OB_typ2"/>
</dbReference>
<evidence type="ECO:0000256" key="3">
    <source>
        <dbReference type="ARBA" id="ARBA00022840"/>
    </source>
</evidence>
<organism evidence="5 6">
    <name type="scientific">Nocardioides humi</name>
    <dbReference type="NCBI Taxonomy" id="449461"/>
    <lineage>
        <taxon>Bacteria</taxon>
        <taxon>Bacillati</taxon>
        <taxon>Actinomycetota</taxon>
        <taxon>Actinomycetes</taxon>
        <taxon>Propionibacteriales</taxon>
        <taxon>Nocardioidaceae</taxon>
        <taxon>Nocardioides</taxon>
    </lineage>
</organism>
<dbReference type="InterPro" id="IPR003439">
    <property type="entry name" value="ABC_transporter-like_ATP-bd"/>
</dbReference>
<sequence length="362" mass="38912">MSTVAIDGLEKRFGEFTAIRQLDLTVEQGELVSLLGPSGCGKTTTLRCVAGLEHPTAGTISIGARLVAHGGRGRTVPPEKRDLGMVFQSYALWPHMTVAGNVAYPLRRAGVRRSEARRRAAEMVELVGLAAKLDSPVSQLSGGQQQRVSLARALVKSPQVLLCDEPLSNLDASLRRQVRNEIRRLHDETGTTCVYVTHDQEEAVALSDRIVVMQDGEATQIGSPRDIFSRPRTEFIARFVGIENVLPVADTAIRAGGGHELGTALGSRLVSAQTLDESPVACAFRSEDVVIADDVAELNVFRATVLNSTFVGTYTELLLQVDGTTVGCRLPERDLQGRARPEVGGQVAFRVAPENVVPLASA</sequence>
<dbReference type="PROSITE" id="PS00211">
    <property type="entry name" value="ABC_TRANSPORTER_1"/>
    <property type="match status" value="1"/>
</dbReference>
<comment type="caution">
    <text evidence="5">The sequence shown here is derived from an EMBL/GenBank/DDBJ whole genome shotgun (WGS) entry which is preliminary data.</text>
</comment>
<dbReference type="Gene3D" id="3.40.50.300">
    <property type="entry name" value="P-loop containing nucleotide triphosphate hydrolases"/>
    <property type="match status" value="1"/>
</dbReference>
<keyword evidence="3 5" id="KW-0067">ATP-binding</keyword>
<proteinExistence type="predicted"/>
<accession>A0ABN2AEU6</accession>
<dbReference type="SUPFAM" id="SSF50331">
    <property type="entry name" value="MOP-like"/>
    <property type="match status" value="1"/>
</dbReference>
<evidence type="ECO:0000313" key="6">
    <source>
        <dbReference type="Proteomes" id="UP001500842"/>
    </source>
</evidence>
<dbReference type="PROSITE" id="PS50893">
    <property type="entry name" value="ABC_TRANSPORTER_2"/>
    <property type="match status" value="1"/>
</dbReference>
<dbReference type="RefSeq" id="WP_141004662.1">
    <property type="nucleotide sequence ID" value="NZ_BAAAOR010000015.1"/>
</dbReference>
<dbReference type="InterPro" id="IPR017871">
    <property type="entry name" value="ABC_transporter-like_CS"/>
</dbReference>
<dbReference type="InterPro" id="IPR027417">
    <property type="entry name" value="P-loop_NTPase"/>
</dbReference>
<feature type="domain" description="ABC transporter" evidence="4">
    <location>
        <begin position="4"/>
        <end position="240"/>
    </location>
</feature>
<keyword evidence="2" id="KW-0547">Nucleotide-binding</keyword>
<dbReference type="Pfam" id="PF00005">
    <property type="entry name" value="ABC_tran"/>
    <property type="match status" value="1"/>
</dbReference>
<name>A0ABN2AEU6_9ACTN</name>
<dbReference type="Proteomes" id="UP001500842">
    <property type="component" value="Unassembled WGS sequence"/>
</dbReference>
<dbReference type="PANTHER" id="PTHR42781:SF4">
    <property type="entry name" value="SPERMIDINE_PUTRESCINE IMPORT ATP-BINDING PROTEIN POTA"/>
    <property type="match status" value="1"/>
</dbReference>
<protein>
    <submittedName>
        <fullName evidence="5">ABC transporter ATP-binding protein</fullName>
    </submittedName>
</protein>
<dbReference type="PANTHER" id="PTHR42781">
    <property type="entry name" value="SPERMIDINE/PUTRESCINE IMPORT ATP-BINDING PROTEIN POTA"/>
    <property type="match status" value="1"/>
</dbReference>
<dbReference type="EMBL" id="BAAAOR010000015">
    <property type="protein sequence ID" value="GAA1517158.1"/>
    <property type="molecule type" value="Genomic_DNA"/>
</dbReference>
<dbReference type="InterPro" id="IPR003593">
    <property type="entry name" value="AAA+_ATPase"/>
</dbReference>
<evidence type="ECO:0000259" key="4">
    <source>
        <dbReference type="PROSITE" id="PS50893"/>
    </source>
</evidence>
<keyword evidence="6" id="KW-1185">Reference proteome</keyword>
<dbReference type="SMART" id="SM00382">
    <property type="entry name" value="AAA"/>
    <property type="match status" value="1"/>
</dbReference>
<evidence type="ECO:0000313" key="5">
    <source>
        <dbReference type="EMBL" id="GAA1517158.1"/>
    </source>
</evidence>
<dbReference type="GO" id="GO:0005524">
    <property type="term" value="F:ATP binding"/>
    <property type="evidence" value="ECO:0007669"/>
    <property type="project" value="UniProtKB-KW"/>
</dbReference>
<dbReference type="Pfam" id="PF08402">
    <property type="entry name" value="TOBE_2"/>
    <property type="match status" value="1"/>
</dbReference>
<dbReference type="SUPFAM" id="SSF52540">
    <property type="entry name" value="P-loop containing nucleoside triphosphate hydrolases"/>
    <property type="match status" value="1"/>
</dbReference>
<gene>
    <name evidence="5" type="ORF">GCM10009788_21670</name>
</gene>
<keyword evidence="1" id="KW-0813">Transport</keyword>
<dbReference type="InterPro" id="IPR050093">
    <property type="entry name" value="ABC_SmlMolc_Importer"/>
</dbReference>
<evidence type="ECO:0000256" key="1">
    <source>
        <dbReference type="ARBA" id="ARBA00022448"/>
    </source>
</evidence>
<reference evidence="5 6" key="1">
    <citation type="journal article" date="2019" name="Int. J. Syst. Evol. Microbiol.">
        <title>The Global Catalogue of Microorganisms (GCM) 10K type strain sequencing project: providing services to taxonomists for standard genome sequencing and annotation.</title>
        <authorList>
            <consortium name="The Broad Institute Genomics Platform"/>
            <consortium name="The Broad Institute Genome Sequencing Center for Infectious Disease"/>
            <person name="Wu L."/>
            <person name="Ma J."/>
        </authorList>
    </citation>
    <scope>NUCLEOTIDE SEQUENCE [LARGE SCALE GENOMIC DNA]</scope>
    <source>
        <strain evidence="5 6">JCM 14942</strain>
    </source>
</reference>
<evidence type="ECO:0000256" key="2">
    <source>
        <dbReference type="ARBA" id="ARBA00022741"/>
    </source>
</evidence>